<name>A0AAP0I7Y5_9MAGN</name>
<proteinExistence type="predicted"/>
<dbReference type="Proteomes" id="UP001417504">
    <property type="component" value="Unassembled WGS sequence"/>
</dbReference>
<reference evidence="1 2" key="1">
    <citation type="submission" date="2024-01" db="EMBL/GenBank/DDBJ databases">
        <title>Genome assemblies of Stephania.</title>
        <authorList>
            <person name="Yang L."/>
        </authorList>
    </citation>
    <scope>NUCLEOTIDE SEQUENCE [LARGE SCALE GENOMIC DNA]</scope>
    <source>
        <strain evidence="1">QJT</strain>
        <tissue evidence="1">Leaf</tissue>
    </source>
</reference>
<keyword evidence="2" id="KW-1185">Reference proteome</keyword>
<gene>
    <name evidence="1" type="ORF">Sjap_018367</name>
</gene>
<organism evidence="1 2">
    <name type="scientific">Stephania japonica</name>
    <dbReference type="NCBI Taxonomy" id="461633"/>
    <lineage>
        <taxon>Eukaryota</taxon>
        <taxon>Viridiplantae</taxon>
        <taxon>Streptophyta</taxon>
        <taxon>Embryophyta</taxon>
        <taxon>Tracheophyta</taxon>
        <taxon>Spermatophyta</taxon>
        <taxon>Magnoliopsida</taxon>
        <taxon>Ranunculales</taxon>
        <taxon>Menispermaceae</taxon>
        <taxon>Menispermoideae</taxon>
        <taxon>Cissampelideae</taxon>
        <taxon>Stephania</taxon>
    </lineage>
</organism>
<accession>A0AAP0I7Y5</accession>
<protein>
    <submittedName>
        <fullName evidence="1">Uncharacterized protein</fullName>
    </submittedName>
</protein>
<evidence type="ECO:0000313" key="1">
    <source>
        <dbReference type="EMBL" id="KAK9110307.1"/>
    </source>
</evidence>
<evidence type="ECO:0000313" key="2">
    <source>
        <dbReference type="Proteomes" id="UP001417504"/>
    </source>
</evidence>
<sequence>MLALLEFDSPAAFCRRVRSIQAIDLKDEYPKCFETITARLYSHSHLMRAAASDEASTNINFESEETDTTVIAVEESPAEKQSFFYNKVEESAANKPSLSYSASEKEIPK</sequence>
<dbReference type="AlphaFoldDB" id="A0AAP0I7Y5"/>
<comment type="caution">
    <text evidence="1">The sequence shown here is derived from an EMBL/GenBank/DDBJ whole genome shotgun (WGS) entry which is preliminary data.</text>
</comment>
<dbReference type="EMBL" id="JBBNAE010000007">
    <property type="protein sequence ID" value="KAK9110307.1"/>
    <property type="molecule type" value="Genomic_DNA"/>
</dbReference>